<dbReference type="Proteomes" id="UP000434957">
    <property type="component" value="Unassembled WGS sequence"/>
</dbReference>
<keyword evidence="2" id="KW-0479">Metal-binding</keyword>
<dbReference type="GO" id="GO:0046872">
    <property type="term" value="F:metal ion binding"/>
    <property type="evidence" value="ECO:0007669"/>
    <property type="project" value="UniProtKB-KW"/>
</dbReference>
<accession>A0A6A4AMV2</accession>
<keyword evidence="6" id="KW-1185">Reference proteome</keyword>
<dbReference type="InterPro" id="IPR027806">
    <property type="entry name" value="HARBI1_dom"/>
</dbReference>
<protein>
    <recommendedName>
        <fullName evidence="4">DDE Tnp4 domain-containing protein</fullName>
    </recommendedName>
</protein>
<gene>
    <name evidence="5" type="ORF">PR003_g34127</name>
</gene>
<evidence type="ECO:0000256" key="1">
    <source>
        <dbReference type="ARBA" id="ARBA00001968"/>
    </source>
</evidence>
<dbReference type="EMBL" id="QXFT01010757">
    <property type="protein sequence ID" value="KAE9260988.1"/>
    <property type="molecule type" value="Genomic_DNA"/>
</dbReference>
<name>A0A6A4AMV2_9STRA</name>
<comment type="cofactor">
    <cofactor evidence="1">
        <name>a divalent metal cation</name>
        <dbReference type="ChEBI" id="CHEBI:60240"/>
    </cofactor>
</comment>
<feature type="non-terminal residue" evidence="5">
    <location>
        <position position="1"/>
    </location>
</feature>
<evidence type="ECO:0000313" key="6">
    <source>
        <dbReference type="Proteomes" id="UP000434957"/>
    </source>
</evidence>
<evidence type="ECO:0000256" key="2">
    <source>
        <dbReference type="ARBA" id="ARBA00022723"/>
    </source>
</evidence>
<evidence type="ECO:0000256" key="3">
    <source>
        <dbReference type="SAM" id="MobiDB-lite"/>
    </source>
</evidence>
<reference evidence="5 6" key="1">
    <citation type="submission" date="2018-08" db="EMBL/GenBank/DDBJ databases">
        <title>Genomic investigation of the strawberry pathogen Phytophthora fragariae indicates pathogenicity is determined by transcriptional variation in three key races.</title>
        <authorList>
            <person name="Adams T.M."/>
            <person name="Armitage A.D."/>
            <person name="Sobczyk M.K."/>
            <person name="Bates H.J."/>
            <person name="Dunwell J.M."/>
            <person name="Nellist C.F."/>
            <person name="Harrison R.J."/>
        </authorList>
    </citation>
    <scope>NUCLEOTIDE SEQUENCE [LARGE SCALE GENOMIC DNA]</scope>
    <source>
        <strain evidence="5 6">SCRP333</strain>
    </source>
</reference>
<organism evidence="5 6">
    <name type="scientific">Phytophthora rubi</name>
    <dbReference type="NCBI Taxonomy" id="129364"/>
    <lineage>
        <taxon>Eukaryota</taxon>
        <taxon>Sar</taxon>
        <taxon>Stramenopiles</taxon>
        <taxon>Oomycota</taxon>
        <taxon>Peronosporomycetes</taxon>
        <taxon>Peronosporales</taxon>
        <taxon>Peronosporaceae</taxon>
        <taxon>Phytophthora</taxon>
    </lineage>
</organism>
<sequence>CYFDRKSRYSINGQIVCDDNRRIIAFYAGWPGSCCDSTVYKKLQLAKDSKKPHFFSPGEYLIGDSAYPADRGYNTLAPAYRKNMKGTDIEAFNTELRVQLNKKEDMERILQWITACVVLHNMLLSQNDDWTSDDESSNEDSDEPEEENESEDEDESDDDEFIFRRRLKKKAIRKGNERGGILWYRSYYMH</sequence>
<feature type="compositionally biased region" description="Acidic residues" evidence="3">
    <location>
        <begin position="130"/>
        <end position="160"/>
    </location>
</feature>
<dbReference type="Pfam" id="PF13359">
    <property type="entry name" value="DDE_Tnp_4"/>
    <property type="match status" value="1"/>
</dbReference>
<evidence type="ECO:0000313" key="5">
    <source>
        <dbReference type="EMBL" id="KAE9260988.1"/>
    </source>
</evidence>
<evidence type="ECO:0000259" key="4">
    <source>
        <dbReference type="Pfam" id="PF13359"/>
    </source>
</evidence>
<feature type="region of interest" description="Disordered" evidence="3">
    <location>
        <begin position="128"/>
        <end position="161"/>
    </location>
</feature>
<proteinExistence type="predicted"/>
<feature type="domain" description="DDE Tnp4" evidence="4">
    <location>
        <begin position="2"/>
        <end position="95"/>
    </location>
</feature>
<comment type="caution">
    <text evidence="5">The sequence shown here is derived from an EMBL/GenBank/DDBJ whole genome shotgun (WGS) entry which is preliminary data.</text>
</comment>
<dbReference type="AlphaFoldDB" id="A0A6A4AMV2"/>